<evidence type="ECO:0000313" key="2">
    <source>
        <dbReference type="EMBL" id="PPF16336.1"/>
    </source>
</evidence>
<sequence length="512" mass="55301">MRAWSSPRTAGAVTTRTHCCAYDATGPRSRRVLSSSLGSGRGRSRPGNSSTWRRDALVSPDPTSTPETFVVAALPSAVALRLAAVLVQYTLDDYGIRSLVVKGEGLHRQGIRAPMTSADVDLWVDPDRFDDAITLLADMGWNRRAEALSWTLFVDHSITLVHPSWPCDVDVHRSFPGAFEADRVVFERLWASHKKLPLSDEVLLIPDAAHHLVLHALHQLRSARSASSATILAALEAHGAALPQKDKEAIRAAAVELGAQTPMAELLTSWGVPAPADERHRRAQALWDVRRCSDRHTFNWLHAIASAPWHLKGTLLLRAAFPTRADLEASHPGTTTTRRRLRLRWERSVRAVRGLPSALSGFIRVARSGGDVGPTPAAPAAPAEEVAEAAAPTDETPAVVEASANIADASPAPVDDSAPGPHPRERFAVERTDEQAYVLDLSRPASPPVVLSLSADTVFEAVIQQRRARDEVVAQLAERYGVDPETMGRDVDAVLAVLDDFFPDAASAGAST</sequence>
<proteinExistence type="predicted"/>
<evidence type="ECO:0000313" key="3">
    <source>
        <dbReference type="Proteomes" id="UP000237881"/>
    </source>
</evidence>
<comment type="caution">
    <text evidence="2">The sequence shown here is derived from an EMBL/GenBank/DDBJ whole genome shotgun (WGS) entry which is preliminary data.</text>
</comment>
<dbReference type="Proteomes" id="UP000237881">
    <property type="component" value="Unassembled WGS sequence"/>
</dbReference>
<dbReference type="AlphaFoldDB" id="A0ABD6WC97"/>
<dbReference type="InterPro" id="IPR039498">
    <property type="entry name" value="NTP_transf_5"/>
</dbReference>
<dbReference type="KEGG" id="rry:C1O28_08220"/>
<dbReference type="Pfam" id="PF05402">
    <property type="entry name" value="PqqD"/>
    <property type="match status" value="1"/>
</dbReference>
<accession>A0ABD6WC97</accession>
<dbReference type="InterPro" id="IPR008792">
    <property type="entry name" value="PQQD"/>
</dbReference>
<reference evidence="2 3" key="1">
    <citation type="submission" date="2018-02" db="EMBL/GenBank/DDBJ databases">
        <title>Bacteriophage NCPPB3778 and a type I-E CRISPR drive the evolution of the US Biological Select Agent, Rathayibacter toxicus.</title>
        <authorList>
            <person name="Davis E.W.II."/>
            <person name="Tabima J.F."/>
            <person name="Weisberg A.J."/>
            <person name="Lopes L.D."/>
            <person name="Wiseman M.S."/>
            <person name="Wiseman M.S."/>
            <person name="Pupko T."/>
            <person name="Belcher M.S."/>
            <person name="Sechler A.J."/>
            <person name="Tancos M.A."/>
            <person name="Schroeder B.K."/>
            <person name="Murray T.D."/>
            <person name="Luster D.G."/>
            <person name="Schneider W.L."/>
            <person name="Rogers E."/>
            <person name="Andreote F.D."/>
            <person name="Grunwald N.J."/>
            <person name="Putnam M.L."/>
            <person name="Chang J.H."/>
        </authorList>
    </citation>
    <scope>NUCLEOTIDE SEQUENCE [LARGE SCALE GENOMIC DNA]</scope>
    <source>
        <strain evidence="2 3">AY1I9</strain>
    </source>
</reference>
<evidence type="ECO:0000256" key="1">
    <source>
        <dbReference type="SAM" id="MobiDB-lite"/>
    </source>
</evidence>
<feature type="region of interest" description="Disordered" evidence="1">
    <location>
        <begin position="31"/>
        <end position="64"/>
    </location>
</feature>
<protein>
    <recommendedName>
        <fullName evidence="4">Nucleotidyltransferase family protein</fullName>
    </recommendedName>
</protein>
<gene>
    <name evidence="2" type="ORF">C5C04_00705</name>
</gene>
<dbReference type="Pfam" id="PF14907">
    <property type="entry name" value="NTP_transf_5"/>
    <property type="match status" value="1"/>
</dbReference>
<name>A0ABD6WC97_RATRA</name>
<evidence type="ECO:0008006" key="4">
    <source>
        <dbReference type="Google" id="ProtNLM"/>
    </source>
</evidence>
<dbReference type="EMBL" id="PSUL01000001">
    <property type="protein sequence ID" value="PPF16336.1"/>
    <property type="molecule type" value="Genomic_DNA"/>
</dbReference>
<organism evidence="2 3">
    <name type="scientific">Rathayibacter rathayi</name>
    <name type="common">Corynebacterium rathayi</name>
    <dbReference type="NCBI Taxonomy" id="33887"/>
    <lineage>
        <taxon>Bacteria</taxon>
        <taxon>Bacillati</taxon>
        <taxon>Actinomycetota</taxon>
        <taxon>Actinomycetes</taxon>
        <taxon>Micrococcales</taxon>
        <taxon>Microbacteriaceae</taxon>
        <taxon>Rathayibacter</taxon>
    </lineage>
</organism>